<evidence type="ECO:0000256" key="1">
    <source>
        <dbReference type="ARBA" id="ARBA00000900"/>
    </source>
</evidence>
<keyword evidence="20" id="KW-1185">Reference proteome</keyword>
<dbReference type="GO" id="GO:0045944">
    <property type="term" value="P:positive regulation of transcription by RNA polymerase II"/>
    <property type="evidence" value="ECO:0007669"/>
    <property type="project" value="TreeGrafter"/>
</dbReference>
<dbReference type="PANTHER" id="PTHR12983:SF9">
    <property type="entry name" value="E3 UBIQUITIN-PROTEIN LIGASE RNF10"/>
    <property type="match status" value="1"/>
</dbReference>
<evidence type="ECO:0000256" key="4">
    <source>
        <dbReference type="ARBA" id="ARBA00004906"/>
    </source>
</evidence>
<evidence type="ECO:0000259" key="18">
    <source>
        <dbReference type="PROSITE" id="PS50089"/>
    </source>
</evidence>
<dbReference type="Pfam" id="PF00097">
    <property type="entry name" value="zf-C3HC4"/>
    <property type="match status" value="1"/>
</dbReference>
<dbReference type="Gene3D" id="3.30.40.10">
    <property type="entry name" value="Zinc/RING finger domain, C3HC4 (zinc finger)"/>
    <property type="match status" value="1"/>
</dbReference>
<protein>
    <recommendedName>
        <fullName evidence="14">E3 ubiquitin-protein ligase RNF10</fullName>
        <ecNumber evidence="6">2.3.2.27</ecNumber>
    </recommendedName>
    <alternativeName>
        <fullName evidence="15">RING finger protein 10</fullName>
    </alternativeName>
</protein>
<evidence type="ECO:0000256" key="3">
    <source>
        <dbReference type="ARBA" id="ARBA00004496"/>
    </source>
</evidence>
<dbReference type="GO" id="GO:0005737">
    <property type="term" value="C:cytoplasm"/>
    <property type="evidence" value="ECO:0007669"/>
    <property type="project" value="UniProtKB-SubCell"/>
</dbReference>
<comment type="similarity">
    <text evidence="5">Belongs to the RNF10 family.</text>
</comment>
<dbReference type="InterPro" id="IPR013083">
    <property type="entry name" value="Znf_RING/FYVE/PHD"/>
</dbReference>
<evidence type="ECO:0000256" key="6">
    <source>
        <dbReference type="ARBA" id="ARBA00012483"/>
    </source>
</evidence>
<comment type="catalytic activity">
    <reaction evidence="1">
        <text>S-ubiquitinyl-[E2 ubiquitin-conjugating enzyme]-L-cysteine + [acceptor protein]-L-lysine = [E2 ubiquitin-conjugating enzyme]-L-cysteine + N(6)-ubiquitinyl-[acceptor protein]-L-lysine.</text>
        <dbReference type="EC" id="2.3.2.27"/>
    </reaction>
</comment>
<feature type="domain" description="RING-type" evidence="18">
    <location>
        <begin position="86"/>
        <end position="127"/>
    </location>
</feature>
<dbReference type="GO" id="GO:0005634">
    <property type="term" value="C:nucleus"/>
    <property type="evidence" value="ECO:0007669"/>
    <property type="project" value="UniProtKB-SubCell"/>
</dbReference>
<evidence type="ECO:0000313" key="19">
    <source>
        <dbReference type="EnsemblMetazoa" id="XP_024084193.1"/>
    </source>
</evidence>
<dbReference type="EC" id="2.3.2.27" evidence="6"/>
<accession>A0A8I6SKV9</accession>
<keyword evidence="7" id="KW-0963">Cytoplasm</keyword>
<dbReference type="RefSeq" id="XP_024084193.1">
    <property type="nucleotide sequence ID" value="XM_024228425.1"/>
</dbReference>
<evidence type="ECO:0000256" key="16">
    <source>
        <dbReference type="PROSITE-ProRule" id="PRU00175"/>
    </source>
</evidence>
<keyword evidence="8" id="KW-0808">Transferase</keyword>
<dbReference type="SMART" id="SM00184">
    <property type="entry name" value="RING"/>
    <property type="match status" value="1"/>
</dbReference>
<feature type="region of interest" description="Disordered" evidence="17">
    <location>
        <begin position="253"/>
        <end position="304"/>
    </location>
</feature>
<name>A0A8I6SKV9_CIMLE</name>
<evidence type="ECO:0000256" key="17">
    <source>
        <dbReference type="SAM" id="MobiDB-lite"/>
    </source>
</evidence>
<evidence type="ECO:0000256" key="11">
    <source>
        <dbReference type="ARBA" id="ARBA00022786"/>
    </source>
</evidence>
<keyword evidence="12" id="KW-0862">Zinc</keyword>
<feature type="compositionally biased region" description="Low complexity" evidence="17">
    <location>
        <begin position="497"/>
        <end position="516"/>
    </location>
</feature>
<evidence type="ECO:0000256" key="13">
    <source>
        <dbReference type="ARBA" id="ARBA00023242"/>
    </source>
</evidence>
<reference evidence="19" key="1">
    <citation type="submission" date="2022-01" db="UniProtKB">
        <authorList>
            <consortium name="EnsemblMetazoa"/>
        </authorList>
    </citation>
    <scope>IDENTIFICATION</scope>
</reference>
<dbReference type="PROSITE" id="PS50089">
    <property type="entry name" value="ZF_RING_2"/>
    <property type="match status" value="1"/>
</dbReference>
<dbReference type="InterPro" id="IPR018957">
    <property type="entry name" value="Znf_C3HC4_RING-type"/>
</dbReference>
<dbReference type="InterPro" id="IPR039739">
    <property type="entry name" value="MAG2/RNF10"/>
</dbReference>
<dbReference type="GeneID" id="106661309"/>
<dbReference type="AlphaFoldDB" id="A0A8I6SKV9"/>
<keyword evidence="11" id="KW-0833">Ubl conjugation pathway</keyword>
<keyword evidence="13" id="KW-0539">Nucleus</keyword>
<evidence type="ECO:0000256" key="15">
    <source>
        <dbReference type="ARBA" id="ARBA00035390"/>
    </source>
</evidence>
<dbReference type="EnsemblMetazoa" id="XM_024228425.1">
    <property type="protein sequence ID" value="XP_024084193.1"/>
    <property type="gene ID" value="LOC106661309"/>
</dbReference>
<dbReference type="InterPro" id="IPR017907">
    <property type="entry name" value="Znf_RING_CS"/>
</dbReference>
<evidence type="ECO:0000256" key="14">
    <source>
        <dbReference type="ARBA" id="ARBA00035131"/>
    </source>
</evidence>
<sequence length="639" mass="72656">MSREGWQVKGLMWNIDRIIRPNLSCQHTCINTTRSSFCKLRYFFSSCQFVVSADGDYGCNLGDPDLLVDWQFVELIRVGSNETITCPICLYPPTAAKITRCGHIYCWMCILHYLALTDKTWRKCPICYEAIHNKDLKSVECVERNSYTVGKNITLQLMKREKGSLIAVPVNEFPARSNLPILDLSEKNLVTVYSKLLLAQRSDIDEIINKEKSQLEEQLKEFKGQPELCFIEQALENLNQRILSLGNKVTSASEAQPVDVQTENSKEGNSVSEPAYDYFENQPLSNEQRQSESIDEMGAADKWDEKIKNTNQSESVGSEYNNELTVADLEFENPTSAQPTKFFYFYQAIDGQEIYLHSINLRMLEKSYGSLEHCPVTIQGKIVEKEVGSMTRELRKRLKYLQHVPITCQFEVVELNLHMPLILKEVLEEFHEQLETRKKRRQRQARAERKREKMIAETVMSQFGRGPDPNLRIESHYHFPGCGENDFPRQPPRDQASGASSRSSSPQPVRSRSPTSAAMAALSLDAPDDSGPSFAQMLREGKTTMPLGDAWPSVADASFTPTTTSGAWSQPRRQRQPSVRLEEESEYSFSPPAKPSFNFAEALEAATRNEKAKEQNQGRKKKKRQQRILFTGLSGDPGN</sequence>
<dbReference type="CDD" id="cd16536">
    <property type="entry name" value="RING-HC_RNF10"/>
    <property type="match status" value="1"/>
</dbReference>
<comment type="subcellular location">
    <subcellularLocation>
        <location evidence="3">Cytoplasm</location>
    </subcellularLocation>
    <subcellularLocation>
        <location evidence="2">Nucleus</location>
    </subcellularLocation>
</comment>
<keyword evidence="10 16" id="KW-0863">Zinc-finger</keyword>
<dbReference type="InterPro" id="IPR001841">
    <property type="entry name" value="Znf_RING"/>
</dbReference>
<evidence type="ECO:0000256" key="7">
    <source>
        <dbReference type="ARBA" id="ARBA00022490"/>
    </source>
</evidence>
<dbReference type="FunFam" id="3.30.40.10:FF:000112">
    <property type="entry name" value="RING finger protein 10"/>
    <property type="match status" value="1"/>
</dbReference>
<dbReference type="Proteomes" id="UP000494040">
    <property type="component" value="Unassembled WGS sequence"/>
</dbReference>
<dbReference type="SUPFAM" id="SSF57850">
    <property type="entry name" value="RING/U-box"/>
    <property type="match status" value="1"/>
</dbReference>
<evidence type="ECO:0000313" key="20">
    <source>
        <dbReference type="Proteomes" id="UP000494040"/>
    </source>
</evidence>
<evidence type="ECO:0000256" key="9">
    <source>
        <dbReference type="ARBA" id="ARBA00022723"/>
    </source>
</evidence>
<evidence type="ECO:0000256" key="5">
    <source>
        <dbReference type="ARBA" id="ARBA00008117"/>
    </source>
</evidence>
<comment type="pathway">
    <text evidence="4">Protein modification; protein ubiquitination.</text>
</comment>
<keyword evidence="9" id="KW-0479">Metal-binding</keyword>
<feature type="compositionally biased region" description="Basic and acidic residues" evidence="17">
    <location>
        <begin position="445"/>
        <end position="455"/>
    </location>
</feature>
<organism evidence="19 20">
    <name type="scientific">Cimex lectularius</name>
    <name type="common">Bed bug</name>
    <name type="synonym">Acanthia lectularia</name>
    <dbReference type="NCBI Taxonomy" id="79782"/>
    <lineage>
        <taxon>Eukaryota</taxon>
        <taxon>Metazoa</taxon>
        <taxon>Ecdysozoa</taxon>
        <taxon>Arthropoda</taxon>
        <taxon>Hexapoda</taxon>
        <taxon>Insecta</taxon>
        <taxon>Pterygota</taxon>
        <taxon>Neoptera</taxon>
        <taxon>Paraneoptera</taxon>
        <taxon>Hemiptera</taxon>
        <taxon>Heteroptera</taxon>
        <taxon>Panheteroptera</taxon>
        <taxon>Cimicomorpha</taxon>
        <taxon>Cimicidae</taxon>
        <taxon>Cimex</taxon>
    </lineage>
</organism>
<dbReference type="OrthoDB" id="10064108at2759"/>
<feature type="region of interest" description="Disordered" evidence="17">
    <location>
        <begin position="544"/>
        <end position="639"/>
    </location>
</feature>
<dbReference type="PROSITE" id="PS00518">
    <property type="entry name" value="ZF_RING_1"/>
    <property type="match status" value="1"/>
</dbReference>
<evidence type="ECO:0000256" key="2">
    <source>
        <dbReference type="ARBA" id="ARBA00004123"/>
    </source>
</evidence>
<evidence type="ECO:0000256" key="12">
    <source>
        <dbReference type="ARBA" id="ARBA00022833"/>
    </source>
</evidence>
<feature type="compositionally biased region" description="Polar residues" evidence="17">
    <location>
        <begin position="253"/>
        <end position="272"/>
    </location>
</feature>
<proteinExistence type="inferred from homology"/>
<feature type="compositionally biased region" description="Polar residues" evidence="17">
    <location>
        <begin position="559"/>
        <end position="568"/>
    </location>
</feature>
<dbReference type="GO" id="GO:0061630">
    <property type="term" value="F:ubiquitin protein ligase activity"/>
    <property type="evidence" value="ECO:0007669"/>
    <property type="project" value="UniProtKB-EC"/>
</dbReference>
<dbReference type="PANTHER" id="PTHR12983">
    <property type="entry name" value="RING FINGER 10 FAMILY MEMBER"/>
    <property type="match status" value="1"/>
</dbReference>
<dbReference type="GO" id="GO:0000976">
    <property type="term" value="F:transcription cis-regulatory region binding"/>
    <property type="evidence" value="ECO:0007669"/>
    <property type="project" value="TreeGrafter"/>
</dbReference>
<feature type="compositionally biased region" description="Basic and acidic residues" evidence="17">
    <location>
        <begin position="607"/>
        <end position="617"/>
    </location>
</feature>
<feature type="region of interest" description="Disordered" evidence="17">
    <location>
        <begin position="435"/>
        <end position="517"/>
    </location>
</feature>
<evidence type="ECO:0000256" key="8">
    <source>
        <dbReference type="ARBA" id="ARBA00022679"/>
    </source>
</evidence>
<dbReference type="GO" id="GO:0008270">
    <property type="term" value="F:zinc ion binding"/>
    <property type="evidence" value="ECO:0007669"/>
    <property type="project" value="UniProtKB-KW"/>
</dbReference>
<evidence type="ECO:0000256" key="10">
    <source>
        <dbReference type="ARBA" id="ARBA00022771"/>
    </source>
</evidence>